<sequence>MRRKDRGLSALLAFLERNRSLKLLSLFLAVALWLAVGGEERTETNLNISLELLNMPHNLMITSEVPSHIQVRVSGPRGLIRTLTQSRLTHTLDLSDVKPGRQTFPLGVGSFHFPRGVQVTRVQPNPLVLTFTPTVTRTLPVQLVFLGRPPEGYEVKSVRTRPSKVKIKGPANELDELKFIPTVPVDLTNLTQPSTLATDLNFQDLHLSMVDQTPILADVDISPKILKRTFEGIPVVPQPQAAKLSPDKVTVTVEGPWPQVKSLENQNLKATVSTGNLSSGRHRLKVEVLLPNGLTLVSVTPQSLAARLEKK</sequence>
<dbReference type="Gene3D" id="2.170.120.30">
    <property type="match status" value="1"/>
</dbReference>
<dbReference type="EMBL" id="DTGR01000207">
    <property type="protein sequence ID" value="HHS30681.1"/>
    <property type="molecule type" value="Genomic_DNA"/>
</dbReference>
<dbReference type="PANTHER" id="PTHR37804:SF1">
    <property type="entry name" value="CDAA REGULATORY PROTEIN CDAR"/>
    <property type="match status" value="1"/>
</dbReference>
<evidence type="ECO:0008006" key="2">
    <source>
        <dbReference type="Google" id="ProtNLM"/>
    </source>
</evidence>
<name>A0A7V6DR04_9BACT</name>
<dbReference type="AlphaFoldDB" id="A0A7V6DR04"/>
<evidence type="ECO:0000313" key="1">
    <source>
        <dbReference type="EMBL" id="HHS30681.1"/>
    </source>
</evidence>
<dbReference type="Gene3D" id="2.170.120.40">
    <property type="entry name" value="YbbR-like domain"/>
    <property type="match status" value="1"/>
</dbReference>
<dbReference type="CDD" id="cd20206">
    <property type="entry name" value="YbbR"/>
    <property type="match status" value="1"/>
</dbReference>
<dbReference type="InterPro" id="IPR012505">
    <property type="entry name" value="YbbR"/>
</dbReference>
<dbReference type="PANTHER" id="PTHR37804">
    <property type="entry name" value="CDAA REGULATORY PROTEIN CDAR"/>
    <property type="match status" value="1"/>
</dbReference>
<gene>
    <name evidence="1" type="ORF">ENV52_13390</name>
</gene>
<organism evidence="1">
    <name type="scientific">Desulfobacca acetoxidans</name>
    <dbReference type="NCBI Taxonomy" id="60893"/>
    <lineage>
        <taxon>Bacteria</taxon>
        <taxon>Pseudomonadati</taxon>
        <taxon>Thermodesulfobacteriota</taxon>
        <taxon>Desulfobaccia</taxon>
        <taxon>Desulfobaccales</taxon>
        <taxon>Desulfobaccaceae</taxon>
        <taxon>Desulfobacca</taxon>
    </lineage>
</organism>
<proteinExistence type="predicted"/>
<reference evidence="1" key="1">
    <citation type="journal article" date="2020" name="mSystems">
        <title>Genome- and Community-Level Interaction Insights into Carbon Utilization and Element Cycling Functions of Hydrothermarchaeota in Hydrothermal Sediment.</title>
        <authorList>
            <person name="Zhou Z."/>
            <person name="Liu Y."/>
            <person name="Xu W."/>
            <person name="Pan J."/>
            <person name="Luo Z.H."/>
            <person name="Li M."/>
        </authorList>
    </citation>
    <scope>NUCLEOTIDE SEQUENCE [LARGE SCALE GENOMIC DNA]</scope>
    <source>
        <strain evidence="1">SpSt-767</strain>
    </source>
</reference>
<dbReference type="Pfam" id="PF07949">
    <property type="entry name" value="YbbR"/>
    <property type="match status" value="2"/>
</dbReference>
<protein>
    <recommendedName>
        <fullName evidence="2">YbbR-like domain-containing protein</fullName>
    </recommendedName>
</protein>
<comment type="caution">
    <text evidence="1">The sequence shown here is derived from an EMBL/GenBank/DDBJ whole genome shotgun (WGS) entry which is preliminary data.</text>
</comment>
<accession>A0A7V6DR04</accession>
<dbReference type="InterPro" id="IPR053154">
    <property type="entry name" value="c-di-AMP_regulator"/>
</dbReference>